<name>A0A9Q0N7N3_9DIPT</name>
<gene>
    <name evidence="2" type="ORF">Bhyg_00492</name>
</gene>
<sequence length="302" mass="35041">MYINIHTIDEMKLKSFSATFLLIYISRVDFVSGQGRQRTRTRTVTTTTPEPLSELDQTIADREVALHKREENLREREENFRSREVTLAVREAAFREREEKLSVREENLAIREQNALKGSCSDKLEETTPPPDYTLVRYDEATQKYLEIGSTKYCSENMRFFADPDNETAGTCDCDYHECSRPLLYSDKYKQCFWAWSQGPCEQEEWYTYDDEYNPVCEKNPCPPSEALPISNYYFRSDENGKCYKTGSKGYCSKKNERLLTAPGAPIPTCRSQTICYPLTIPATQECVPGNKRHYDKLCNVE</sequence>
<proteinExistence type="predicted"/>
<comment type="caution">
    <text evidence="2">The sequence shown here is derived from an EMBL/GenBank/DDBJ whole genome shotgun (WGS) entry which is preliminary data.</text>
</comment>
<dbReference type="PANTHER" id="PTHR21177:SF4">
    <property type="entry name" value="IP06524P"/>
    <property type="match status" value="1"/>
</dbReference>
<reference evidence="2" key="1">
    <citation type="submission" date="2022-07" db="EMBL/GenBank/DDBJ databases">
        <authorList>
            <person name="Trinca V."/>
            <person name="Uliana J.V.C."/>
            <person name="Torres T.T."/>
            <person name="Ward R.J."/>
            <person name="Monesi N."/>
        </authorList>
    </citation>
    <scope>NUCLEOTIDE SEQUENCE</scope>
    <source>
        <strain evidence="2">HSMRA1968</strain>
        <tissue evidence="2">Whole embryos</tissue>
    </source>
</reference>
<dbReference type="AlphaFoldDB" id="A0A9Q0N7N3"/>
<dbReference type="Pfam" id="PF16033">
    <property type="entry name" value="DUF4789"/>
    <property type="match status" value="1"/>
</dbReference>
<organism evidence="2 3">
    <name type="scientific">Pseudolycoriella hygida</name>
    <dbReference type="NCBI Taxonomy" id="35572"/>
    <lineage>
        <taxon>Eukaryota</taxon>
        <taxon>Metazoa</taxon>
        <taxon>Ecdysozoa</taxon>
        <taxon>Arthropoda</taxon>
        <taxon>Hexapoda</taxon>
        <taxon>Insecta</taxon>
        <taxon>Pterygota</taxon>
        <taxon>Neoptera</taxon>
        <taxon>Endopterygota</taxon>
        <taxon>Diptera</taxon>
        <taxon>Nematocera</taxon>
        <taxon>Sciaroidea</taxon>
        <taxon>Sciaridae</taxon>
        <taxon>Pseudolycoriella</taxon>
    </lineage>
</organism>
<evidence type="ECO:0000259" key="1">
    <source>
        <dbReference type="Pfam" id="PF16033"/>
    </source>
</evidence>
<feature type="domain" description="DUF4789" evidence="1">
    <location>
        <begin position="154"/>
        <end position="252"/>
    </location>
</feature>
<dbReference type="OrthoDB" id="8248880at2759"/>
<accession>A0A9Q0N7N3</accession>
<evidence type="ECO:0000313" key="3">
    <source>
        <dbReference type="Proteomes" id="UP001151699"/>
    </source>
</evidence>
<protein>
    <recommendedName>
        <fullName evidence="1">DUF4789 domain-containing protein</fullName>
    </recommendedName>
</protein>
<dbReference type="Proteomes" id="UP001151699">
    <property type="component" value="Chromosome A"/>
</dbReference>
<dbReference type="PANTHER" id="PTHR21177">
    <property type="entry name" value="IP06524P-RELATED"/>
    <property type="match status" value="1"/>
</dbReference>
<evidence type="ECO:0000313" key="2">
    <source>
        <dbReference type="EMBL" id="KAJ6645288.1"/>
    </source>
</evidence>
<keyword evidence="3" id="KW-1185">Reference proteome</keyword>
<dbReference type="InterPro" id="IPR031993">
    <property type="entry name" value="DUF4789"/>
</dbReference>
<dbReference type="EMBL" id="WJQU01000001">
    <property type="protein sequence ID" value="KAJ6645288.1"/>
    <property type="molecule type" value="Genomic_DNA"/>
</dbReference>